<evidence type="ECO:0000313" key="9">
    <source>
        <dbReference type="EMBL" id="PWB73663.1"/>
    </source>
</evidence>
<dbReference type="EMBL" id="PQAP01000050">
    <property type="protein sequence ID" value="PWB73663.1"/>
    <property type="molecule type" value="Genomic_DNA"/>
</dbReference>
<dbReference type="InterPro" id="IPR024791">
    <property type="entry name" value="Cyt_c/ubiquinol_Oxase_su3"/>
</dbReference>
<dbReference type="PANTHER" id="PTHR11403:SF6">
    <property type="entry name" value="NITRIC OXIDE REDUCTASE SUBUNIT E"/>
    <property type="match status" value="1"/>
</dbReference>
<feature type="transmembrane region" description="Helical" evidence="7">
    <location>
        <begin position="199"/>
        <end position="218"/>
    </location>
</feature>
<reference evidence="9 10" key="1">
    <citation type="journal article" date="2018" name="ISME J.">
        <title>A methanotrophic archaeon couples anaerobic oxidation of methane to Fe(III) reduction.</title>
        <authorList>
            <person name="Cai C."/>
            <person name="Leu A.O."/>
            <person name="Xie G.J."/>
            <person name="Guo J."/>
            <person name="Feng Y."/>
            <person name="Zhao J.X."/>
            <person name="Tyson G.W."/>
            <person name="Yuan Z."/>
            <person name="Hu S."/>
        </authorList>
    </citation>
    <scope>NUCLEOTIDE SEQUENCE [LARGE SCALE GENOMIC DNA]</scope>
    <source>
        <strain evidence="9">FeB_12</strain>
    </source>
</reference>
<feature type="transmembrane region" description="Helical" evidence="7">
    <location>
        <begin position="104"/>
        <end position="123"/>
    </location>
</feature>
<keyword evidence="4 7" id="KW-1133">Transmembrane helix</keyword>
<evidence type="ECO:0000256" key="1">
    <source>
        <dbReference type="ARBA" id="ARBA00004141"/>
    </source>
</evidence>
<dbReference type="GO" id="GO:0019646">
    <property type="term" value="P:aerobic electron transport chain"/>
    <property type="evidence" value="ECO:0007669"/>
    <property type="project" value="InterPro"/>
</dbReference>
<dbReference type="GO" id="GO:0004129">
    <property type="term" value="F:cytochrome-c oxidase activity"/>
    <property type="evidence" value="ECO:0007669"/>
    <property type="project" value="InterPro"/>
</dbReference>
<feature type="transmembrane region" description="Helical" evidence="7">
    <location>
        <begin position="74"/>
        <end position="92"/>
    </location>
</feature>
<dbReference type="Gene3D" id="1.20.120.80">
    <property type="entry name" value="Cytochrome c oxidase, subunit III, four-helix bundle"/>
    <property type="match status" value="1"/>
</dbReference>
<dbReference type="InterPro" id="IPR013833">
    <property type="entry name" value="Cyt_c_oxidase_su3_a-hlx"/>
</dbReference>
<evidence type="ECO:0000256" key="2">
    <source>
        <dbReference type="ARBA" id="ARBA00010581"/>
    </source>
</evidence>
<feature type="domain" description="Heme-copper oxidase subunit III family profile" evidence="8">
    <location>
        <begin position="1"/>
        <end position="219"/>
    </location>
</feature>
<dbReference type="AlphaFoldDB" id="A0A855X3N9"/>
<proteinExistence type="inferred from homology"/>
<evidence type="ECO:0000256" key="6">
    <source>
        <dbReference type="RuleBase" id="RU003376"/>
    </source>
</evidence>
<name>A0A855X3N9_9BACT</name>
<dbReference type="Pfam" id="PF00510">
    <property type="entry name" value="COX3"/>
    <property type="match status" value="1"/>
</dbReference>
<comment type="similarity">
    <text evidence="2 6">Belongs to the cytochrome c oxidase subunit 3 family.</text>
</comment>
<evidence type="ECO:0000256" key="5">
    <source>
        <dbReference type="ARBA" id="ARBA00023136"/>
    </source>
</evidence>
<comment type="subcellular location">
    <subcellularLocation>
        <location evidence="6">Cell membrane</location>
        <topology evidence="6">Multi-pass membrane protein</topology>
    </subcellularLocation>
    <subcellularLocation>
        <location evidence="1">Membrane</location>
        <topology evidence="1">Multi-pass membrane protein</topology>
    </subcellularLocation>
</comment>
<dbReference type="InterPro" id="IPR035973">
    <property type="entry name" value="Cyt_c_oxidase_su3-like_sf"/>
</dbReference>
<dbReference type="PANTHER" id="PTHR11403">
    <property type="entry name" value="CYTOCHROME C OXIDASE SUBUNIT III"/>
    <property type="match status" value="1"/>
</dbReference>
<dbReference type="Proteomes" id="UP000250918">
    <property type="component" value="Unassembled WGS sequence"/>
</dbReference>
<protein>
    <submittedName>
        <fullName evidence="9">Cytochrome C oxidase subunit III</fullName>
    </submittedName>
</protein>
<dbReference type="PROSITE" id="PS50253">
    <property type="entry name" value="COX3"/>
    <property type="match status" value="1"/>
</dbReference>
<sequence length="219" mass="25139">MHDEAARAEGHPGFLAHHFTDVEQQRESAKLGMWIFLLTEILLFGGLFCAYAIYRSWYPDMFHNAHKALDLTLGTTNTIVLITSSLTMALAIRSMQLGRKNLTMVHLVLTLALASTFLVIKYFEYAHKFHLGQLPGKFYTYQGIEGTNPHIFFTMYFAMTGLHGIHVIAGMSVIGWMLYRTAKGHFSAAYYTPIEMTGLYWHLVDLVWIFLFPLFYLIR</sequence>
<keyword evidence="5 7" id="KW-0472">Membrane</keyword>
<evidence type="ECO:0000259" key="8">
    <source>
        <dbReference type="PROSITE" id="PS50253"/>
    </source>
</evidence>
<evidence type="ECO:0000256" key="7">
    <source>
        <dbReference type="SAM" id="Phobius"/>
    </source>
</evidence>
<accession>A0A855X3N9</accession>
<feature type="transmembrane region" description="Helical" evidence="7">
    <location>
        <begin position="34"/>
        <end position="54"/>
    </location>
</feature>
<gene>
    <name evidence="9" type="ORF">C3F09_04985</name>
</gene>
<evidence type="ECO:0000256" key="3">
    <source>
        <dbReference type="ARBA" id="ARBA00022692"/>
    </source>
</evidence>
<dbReference type="SUPFAM" id="SSF81452">
    <property type="entry name" value="Cytochrome c oxidase subunit III-like"/>
    <property type="match status" value="1"/>
</dbReference>
<dbReference type="InterPro" id="IPR000298">
    <property type="entry name" value="Cyt_c_oxidase-like_su3"/>
</dbReference>
<comment type="caution">
    <text evidence="9">The sequence shown here is derived from an EMBL/GenBank/DDBJ whole genome shotgun (WGS) entry which is preliminary data.</text>
</comment>
<dbReference type="CDD" id="cd02862">
    <property type="entry name" value="NorE_like"/>
    <property type="match status" value="1"/>
</dbReference>
<evidence type="ECO:0000256" key="4">
    <source>
        <dbReference type="ARBA" id="ARBA00022989"/>
    </source>
</evidence>
<feature type="transmembrane region" description="Helical" evidence="7">
    <location>
        <begin position="155"/>
        <end position="179"/>
    </location>
</feature>
<organism evidence="9 10">
    <name type="scientific">candidate division GN15 bacterium</name>
    <dbReference type="NCBI Taxonomy" id="2072418"/>
    <lineage>
        <taxon>Bacteria</taxon>
        <taxon>candidate division GN15</taxon>
    </lineage>
</organism>
<keyword evidence="3 6" id="KW-0812">Transmembrane</keyword>
<dbReference type="GO" id="GO:0005886">
    <property type="term" value="C:plasma membrane"/>
    <property type="evidence" value="ECO:0007669"/>
    <property type="project" value="UniProtKB-SubCell"/>
</dbReference>
<evidence type="ECO:0000313" key="10">
    <source>
        <dbReference type="Proteomes" id="UP000250918"/>
    </source>
</evidence>